<gene>
    <name evidence="1" type="ORF">PFISCL1PPCAC_9923</name>
</gene>
<evidence type="ECO:0000313" key="2">
    <source>
        <dbReference type="Proteomes" id="UP001432322"/>
    </source>
</evidence>
<accession>A0AAV5VGX2</accession>
<keyword evidence="2" id="KW-1185">Reference proteome</keyword>
<name>A0AAV5VGX2_9BILA</name>
<proteinExistence type="predicted"/>
<dbReference type="EMBL" id="BTSY01000003">
    <property type="protein sequence ID" value="GMT18626.1"/>
    <property type="molecule type" value="Genomic_DNA"/>
</dbReference>
<dbReference type="Proteomes" id="UP001432322">
    <property type="component" value="Unassembled WGS sequence"/>
</dbReference>
<organism evidence="1 2">
    <name type="scientific">Pristionchus fissidentatus</name>
    <dbReference type="NCBI Taxonomy" id="1538716"/>
    <lineage>
        <taxon>Eukaryota</taxon>
        <taxon>Metazoa</taxon>
        <taxon>Ecdysozoa</taxon>
        <taxon>Nematoda</taxon>
        <taxon>Chromadorea</taxon>
        <taxon>Rhabditida</taxon>
        <taxon>Rhabditina</taxon>
        <taxon>Diplogasteromorpha</taxon>
        <taxon>Diplogasteroidea</taxon>
        <taxon>Neodiplogasteridae</taxon>
        <taxon>Pristionchus</taxon>
    </lineage>
</organism>
<comment type="caution">
    <text evidence="1">The sequence shown here is derived from an EMBL/GenBank/DDBJ whole genome shotgun (WGS) entry which is preliminary data.</text>
</comment>
<sequence length="80" mass="9562">FNITVTDKDNKCDQFCLNLKSNSYKPCLRSSIRISQYPDFSDPIQWMKDESEAISSEWIGAGYYRRRRLTHLLFTCQRQF</sequence>
<protein>
    <submittedName>
        <fullName evidence="1">Uncharacterized protein</fullName>
    </submittedName>
</protein>
<evidence type="ECO:0000313" key="1">
    <source>
        <dbReference type="EMBL" id="GMT18626.1"/>
    </source>
</evidence>
<feature type="non-terminal residue" evidence="1">
    <location>
        <position position="1"/>
    </location>
</feature>
<reference evidence="1" key="1">
    <citation type="submission" date="2023-10" db="EMBL/GenBank/DDBJ databases">
        <title>Genome assembly of Pristionchus species.</title>
        <authorList>
            <person name="Yoshida K."/>
            <person name="Sommer R.J."/>
        </authorList>
    </citation>
    <scope>NUCLEOTIDE SEQUENCE</scope>
    <source>
        <strain evidence="1">RS5133</strain>
    </source>
</reference>
<dbReference type="AlphaFoldDB" id="A0AAV5VGX2"/>